<proteinExistence type="predicted"/>
<gene>
    <name evidence="5" type="primary">Aste57867_7119</name>
    <name evidence="4" type="synonym">Aste57867_6911</name>
    <name evidence="3" type="ORF">As57867_006889</name>
    <name evidence="2" type="ORF">As57867_007095</name>
    <name evidence="4" type="ORF">ASTE57867_6911</name>
    <name evidence="5" type="ORF">ASTE57867_7119</name>
</gene>
<feature type="region of interest" description="Disordered" evidence="1">
    <location>
        <begin position="1"/>
        <end position="35"/>
    </location>
</feature>
<evidence type="ECO:0000313" key="6">
    <source>
        <dbReference type="Proteomes" id="UP000332933"/>
    </source>
</evidence>
<dbReference type="EMBL" id="VJMH01003682">
    <property type="protein sequence ID" value="KAF0705157.1"/>
    <property type="molecule type" value="Genomic_DNA"/>
</dbReference>
<feature type="compositionally biased region" description="Low complexity" evidence="1">
    <location>
        <begin position="1"/>
        <end position="14"/>
    </location>
</feature>
<keyword evidence="6" id="KW-1185">Reference proteome</keyword>
<dbReference type="Proteomes" id="UP000332933">
    <property type="component" value="Unassembled WGS sequence"/>
</dbReference>
<reference evidence="5 6" key="1">
    <citation type="submission" date="2019-03" db="EMBL/GenBank/DDBJ databases">
        <authorList>
            <person name="Gaulin E."/>
            <person name="Dumas B."/>
        </authorList>
    </citation>
    <scope>NUCLEOTIDE SEQUENCE [LARGE SCALE GENOMIC DNA]</scope>
    <source>
        <strain evidence="5">CBS 568.67</strain>
    </source>
</reference>
<feature type="compositionally biased region" description="Polar residues" evidence="1">
    <location>
        <begin position="140"/>
        <end position="149"/>
    </location>
</feature>
<accession>A0A485KFH7</accession>
<dbReference type="EMBL" id="CAADRA010003694">
    <property type="protein sequence ID" value="VFT84051.1"/>
    <property type="molecule type" value="Genomic_DNA"/>
</dbReference>
<feature type="compositionally biased region" description="Basic and acidic residues" evidence="1">
    <location>
        <begin position="109"/>
        <end position="131"/>
    </location>
</feature>
<evidence type="ECO:0000313" key="5">
    <source>
        <dbReference type="EMBL" id="VFT84051.1"/>
    </source>
</evidence>
<dbReference type="EMBL" id="VJMH01003481">
    <property type="protein sequence ID" value="KAF0705827.1"/>
    <property type="molecule type" value="Genomic_DNA"/>
</dbReference>
<name>A0A485KFH7_9STRA</name>
<dbReference type="AlphaFoldDB" id="A0A485KFH7"/>
<protein>
    <submittedName>
        <fullName evidence="4">Aste57867_6911 protein</fullName>
    </submittedName>
    <submittedName>
        <fullName evidence="5">Aste57867_7119 protein</fullName>
    </submittedName>
</protein>
<sequence>MHHVGSPSSSSSTASPPPPTSSLAKRRLRGRQKMQRYRQRLLSEVAVLKDEIRALETQSRELTRPRLLLPWETVADVLREERAESALTNTQLRVQVDHQASLIRAMKERLATKLEPRDDSPPREKKGRFEEAGCDDIARGNQNDSNASRSPGHIKREWSQSE</sequence>
<evidence type="ECO:0000313" key="2">
    <source>
        <dbReference type="EMBL" id="KAF0705157.1"/>
    </source>
</evidence>
<dbReference type="EMBL" id="CAADRA010003493">
    <property type="protein sequence ID" value="VFT83863.1"/>
    <property type="molecule type" value="Genomic_DNA"/>
</dbReference>
<feature type="compositionally biased region" description="Basic residues" evidence="1">
    <location>
        <begin position="24"/>
        <end position="35"/>
    </location>
</feature>
<evidence type="ECO:0000313" key="4">
    <source>
        <dbReference type="EMBL" id="VFT83863.1"/>
    </source>
</evidence>
<organism evidence="5 6">
    <name type="scientific">Aphanomyces stellatus</name>
    <dbReference type="NCBI Taxonomy" id="120398"/>
    <lineage>
        <taxon>Eukaryota</taxon>
        <taxon>Sar</taxon>
        <taxon>Stramenopiles</taxon>
        <taxon>Oomycota</taxon>
        <taxon>Saprolegniomycetes</taxon>
        <taxon>Saprolegniales</taxon>
        <taxon>Verrucalvaceae</taxon>
        <taxon>Aphanomyces</taxon>
    </lineage>
</organism>
<reference evidence="2" key="2">
    <citation type="submission" date="2019-06" db="EMBL/GenBank/DDBJ databases">
        <title>Genomics analysis of Aphanomyces spp. identifies a new class of oomycete effector associated with host adaptation.</title>
        <authorList>
            <person name="Gaulin E."/>
        </authorList>
    </citation>
    <scope>NUCLEOTIDE SEQUENCE</scope>
    <source>
        <strain evidence="2">CBS 578.67</strain>
    </source>
</reference>
<evidence type="ECO:0000256" key="1">
    <source>
        <dbReference type="SAM" id="MobiDB-lite"/>
    </source>
</evidence>
<evidence type="ECO:0000313" key="3">
    <source>
        <dbReference type="EMBL" id="KAF0705827.1"/>
    </source>
</evidence>
<feature type="region of interest" description="Disordered" evidence="1">
    <location>
        <begin position="109"/>
        <end position="162"/>
    </location>
</feature>